<dbReference type="Proteomes" id="UP000284375">
    <property type="component" value="Unassembled WGS sequence"/>
</dbReference>
<dbReference type="EMBL" id="LJZO01000004">
    <property type="protein sequence ID" value="ROW02664.1"/>
    <property type="molecule type" value="Genomic_DNA"/>
</dbReference>
<gene>
    <name evidence="1" type="ORF">VSDG_01859</name>
</gene>
<accession>A0A423WH21</accession>
<evidence type="ECO:0000313" key="2">
    <source>
        <dbReference type="Proteomes" id="UP000284375"/>
    </source>
</evidence>
<dbReference type="AlphaFoldDB" id="A0A423WH21"/>
<proteinExistence type="predicted"/>
<reference evidence="1 2" key="1">
    <citation type="submission" date="2015-09" db="EMBL/GenBank/DDBJ databases">
        <title>Host preference determinants of Valsa canker pathogens revealed by comparative genomics.</title>
        <authorList>
            <person name="Yin Z."/>
            <person name="Huang L."/>
        </authorList>
    </citation>
    <scope>NUCLEOTIDE SEQUENCE [LARGE SCALE GENOMIC DNA]</scope>
    <source>
        <strain evidence="1 2">YSFL</strain>
    </source>
</reference>
<keyword evidence="2" id="KW-1185">Reference proteome</keyword>
<protein>
    <submittedName>
        <fullName evidence="1">Uncharacterized protein</fullName>
    </submittedName>
</protein>
<evidence type="ECO:0000313" key="1">
    <source>
        <dbReference type="EMBL" id="ROW02664.1"/>
    </source>
</evidence>
<organism evidence="1 2">
    <name type="scientific">Cytospora chrysosperma</name>
    <name type="common">Cytospora canker fungus</name>
    <name type="synonym">Sphaeria chrysosperma</name>
    <dbReference type="NCBI Taxonomy" id="252740"/>
    <lineage>
        <taxon>Eukaryota</taxon>
        <taxon>Fungi</taxon>
        <taxon>Dikarya</taxon>
        <taxon>Ascomycota</taxon>
        <taxon>Pezizomycotina</taxon>
        <taxon>Sordariomycetes</taxon>
        <taxon>Sordariomycetidae</taxon>
        <taxon>Diaporthales</taxon>
        <taxon>Cytosporaceae</taxon>
        <taxon>Cytospora</taxon>
    </lineage>
</organism>
<name>A0A423WH21_CYTCH</name>
<sequence>MAQETQSPLSLMNTGDARRSHNKGWLELRFPGVDPGPVRLEINLRRAVLEYAVFVIRADLRREQAWAGYPPQKTCRSGPVYLQAADQTWVRIAA</sequence>
<comment type="caution">
    <text evidence="1">The sequence shown here is derived from an EMBL/GenBank/DDBJ whole genome shotgun (WGS) entry which is preliminary data.</text>
</comment>